<dbReference type="Proteomes" id="UP000233556">
    <property type="component" value="Unassembled WGS sequence"/>
</dbReference>
<reference evidence="2" key="1">
    <citation type="submission" date="2017-11" db="EMBL/GenBank/DDBJ databases">
        <authorList>
            <person name="Lima N.C."/>
            <person name="Parody-Merino A.M."/>
            <person name="Battley P.F."/>
            <person name="Fidler A.E."/>
            <person name="Prosdocimi F."/>
        </authorList>
    </citation>
    <scope>NUCLEOTIDE SEQUENCE [LARGE SCALE GENOMIC DNA]</scope>
</reference>
<evidence type="ECO:0000313" key="1">
    <source>
        <dbReference type="EMBL" id="PKU38045.1"/>
    </source>
</evidence>
<dbReference type="PANTHER" id="PTHR33332">
    <property type="entry name" value="REVERSE TRANSCRIPTASE DOMAIN-CONTAINING PROTEIN"/>
    <property type="match status" value="1"/>
</dbReference>
<reference evidence="2" key="2">
    <citation type="submission" date="2017-12" db="EMBL/GenBank/DDBJ databases">
        <title>Genome sequence of the Bar-tailed Godwit (Limosa lapponica baueri).</title>
        <authorList>
            <person name="Lima N.C.B."/>
            <person name="Parody-Merino A.M."/>
            <person name="Battley P.F."/>
            <person name="Fidler A.E."/>
            <person name="Prosdocimi F."/>
        </authorList>
    </citation>
    <scope>NUCLEOTIDE SEQUENCE [LARGE SCALE GENOMIC DNA]</scope>
</reference>
<protein>
    <recommendedName>
        <fullName evidence="3">Rna-directed dna polymerase from mobile element jockey-like</fullName>
    </recommendedName>
</protein>
<evidence type="ECO:0008006" key="3">
    <source>
        <dbReference type="Google" id="ProtNLM"/>
    </source>
</evidence>
<evidence type="ECO:0000313" key="2">
    <source>
        <dbReference type="Proteomes" id="UP000233556"/>
    </source>
</evidence>
<gene>
    <name evidence="1" type="ORF">llap_11651</name>
</gene>
<accession>A0A2I0TW68</accession>
<name>A0A2I0TW68_LIMLA</name>
<proteinExistence type="predicted"/>
<dbReference type="OrthoDB" id="416454at2759"/>
<organism evidence="1 2">
    <name type="scientific">Limosa lapponica baueri</name>
    <dbReference type="NCBI Taxonomy" id="1758121"/>
    <lineage>
        <taxon>Eukaryota</taxon>
        <taxon>Metazoa</taxon>
        <taxon>Chordata</taxon>
        <taxon>Craniata</taxon>
        <taxon>Vertebrata</taxon>
        <taxon>Euteleostomi</taxon>
        <taxon>Archelosauria</taxon>
        <taxon>Archosauria</taxon>
        <taxon>Dinosauria</taxon>
        <taxon>Saurischia</taxon>
        <taxon>Theropoda</taxon>
        <taxon>Coelurosauria</taxon>
        <taxon>Aves</taxon>
        <taxon>Neognathae</taxon>
        <taxon>Neoaves</taxon>
        <taxon>Charadriiformes</taxon>
        <taxon>Scolopacidae</taxon>
        <taxon>Limosa</taxon>
    </lineage>
</organism>
<sequence length="164" mass="18834">MGLVLFNIFVDDMDSGIKCTLSKSANDTKLSGAVNTLERRDAFQRDLERLERWACANLMKFNKAKCKVLHMGDLKHKFRLGGECIESSPEEDLRVLVDEKLNMNRQCALAAQKANHILGCIKRSVASRLRELVLPFYSVLLRPHPEHCIQLWSPQHREDMDLLE</sequence>
<dbReference type="EMBL" id="KZ506888">
    <property type="protein sequence ID" value="PKU38045.1"/>
    <property type="molecule type" value="Genomic_DNA"/>
</dbReference>
<dbReference type="AlphaFoldDB" id="A0A2I0TW68"/>
<keyword evidence="2" id="KW-1185">Reference proteome</keyword>